<dbReference type="AlphaFoldDB" id="A0ABD1TTS1"/>
<organism evidence="1 2">
    <name type="scientific">Forsythia ovata</name>
    <dbReference type="NCBI Taxonomy" id="205694"/>
    <lineage>
        <taxon>Eukaryota</taxon>
        <taxon>Viridiplantae</taxon>
        <taxon>Streptophyta</taxon>
        <taxon>Embryophyta</taxon>
        <taxon>Tracheophyta</taxon>
        <taxon>Spermatophyta</taxon>
        <taxon>Magnoliopsida</taxon>
        <taxon>eudicotyledons</taxon>
        <taxon>Gunneridae</taxon>
        <taxon>Pentapetalae</taxon>
        <taxon>asterids</taxon>
        <taxon>lamiids</taxon>
        <taxon>Lamiales</taxon>
        <taxon>Oleaceae</taxon>
        <taxon>Forsythieae</taxon>
        <taxon>Forsythia</taxon>
    </lineage>
</organism>
<proteinExistence type="predicted"/>
<gene>
    <name evidence="1" type="ORF">Fot_30104</name>
</gene>
<sequence length="173" mass="17932">MEGIFEGGIFEGGSIQSISYSSVLIMWFVNESQIGSKWAFFVASVKPPAVTSTSASATWWGLHIHHVAIGLSSSGEVELGDFQVDKGECRAVGMIEHVECCGGNGSKEDNSNGEENGPEACEAEVAPTDIVVVVGGGVWTIGVAHGIIKLGGLCWVGCSCGHHGVGGGPIWLD</sequence>
<evidence type="ECO:0000313" key="2">
    <source>
        <dbReference type="Proteomes" id="UP001604277"/>
    </source>
</evidence>
<accession>A0ABD1TTS1</accession>
<comment type="caution">
    <text evidence="1">The sequence shown here is derived from an EMBL/GenBank/DDBJ whole genome shotgun (WGS) entry which is preliminary data.</text>
</comment>
<name>A0ABD1TTS1_9LAMI</name>
<evidence type="ECO:0000313" key="1">
    <source>
        <dbReference type="EMBL" id="KAL2516133.1"/>
    </source>
</evidence>
<reference evidence="2" key="1">
    <citation type="submission" date="2024-07" db="EMBL/GenBank/DDBJ databases">
        <title>Two chromosome-level genome assemblies of Korean endemic species Abeliophyllum distichum and Forsythia ovata (Oleaceae).</title>
        <authorList>
            <person name="Jang H."/>
        </authorList>
    </citation>
    <scope>NUCLEOTIDE SEQUENCE [LARGE SCALE GENOMIC DNA]</scope>
</reference>
<protein>
    <submittedName>
        <fullName evidence="1">Uncharacterized protein</fullName>
    </submittedName>
</protein>
<dbReference type="Proteomes" id="UP001604277">
    <property type="component" value="Unassembled WGS sequence"/>
</dbReference>
<dbReference type="EMBL" id="JBFOLJ010000008">
    <property type="protein sequence ID" value="KAL2516133.1"/>
    <property type="molecule type" value="Genomic_DNA"/>
</dbReference>
<keyword evidence="2" id="KW-1185">Reference proteome</keyword>